<feature type="modified residue" description="4-aspartylphosphate" evidence="2">
    <location>
        <position position="52"/>
    </location>
</feature>
<evidence type="ECO:0000259" key="5">
    <source>
        <dbReference type="PROSITE" id="PS51755"/>
    </source>
</evidence>
<dbReference type="PANTHER" id="PTHR48111:SF6">
    <property type="entry name" value="TRANSCRIPTIONAL REGULATORY PROTEIN CREB"/>
    <property type="match status" value="1"/>
</dbReference>
<dbReference type="RefSeq" id="WP_200522452.1">
    <property type="nucleotide sequence ID" value="NZ_JAEHNZ010000002.1"/>
</dbReference>
<dbReference type="InterPro" id="IPR036388">
    <property type="entry name" value="WH-like_DNA-bd_sf"/>
</dbReference>
<dbReference type="PROSITE" id="PS51755">
    <property type="entry name" value="OMPR_PHOB"/>
    <property type="match status" value="1"/>
</dbReference>
<keyword evidence="7" id="KW-1185">Reference proteome</keyword>
<evidence type="ECO:0000313" key="6">
    <source>
        <dbReference type="EMBL" id="MBK0396337.1"/>
    </source>
</evidence>
<dbReference type="InterPro" id="IPR039420">
    <property type="entry name" value="WalR-like"/>
</dbReference>
<proteinExistence type="predicted"/>
<evidence type="ECO:0000313" key="7">
    <source>
        <dbReference type="Proteomes" id="UP000614058"/>
    </source>
</evidence>
<dbReference type="InterPro" id="IPR011006">
    <property type="entry name" value="CheY-like_superfamily"/>
</dbReference>
<dbReference type="SMART" id="SM00862">
    <property type="entry name" value="Trans_reg_C"/>
    <property type="match status" value="1"/>
</dbReference>
<dbReference type="Pfam" id="PF00486">
    <property type="entry name" value="Trans_reg_C"/>
    <property type="match status" value="1"/>
</dbReference>
<dbReference type="Gene3D" id="1.10.10.10">
    <property type="entry name" value="Winged helix-like DNA-binding domain superfamily/Winged helix DNA-binding domain"/>
    <property type="match status" value="1"/>
</dbReference>
<name>A0ABS1BSW8_9NEIS</name>
<dbReference type="SUPFAM" id="SSF52172">
    <property type="entry name" value="CheY-like"/>
    <property type="match status" value="1"/>
</dbReference>
<keyword evidence="2" id="KW-0597">Phosphoprotein</keyword>
<dbReference type="PROSITE" id="PS50110">
    <property type="entry name" value="RESPONSE_REGULATORY"/>
    <property type="match status" value="1"/>
</dbReference>
<feature type="DNA-binding region" description="OmpR/PhoB-type" evidence="3">
    <location>
        <begin position="137"/>
        <end position="235"/>
    </location>
</feature>
<dbReference type="CDD" id="cd00383">
    <property type="entry name" value="trans_reg_C"/>
    <property type="match status" value="1"/>
</dbReference>
<dbReference type="EMBL" id="JAEHNZ010000002">
    <property type="protein sequence ID" value="MBK0396337.1"/>
    <property type="molecule type" value="Genomic_DNA"/>
</dbReference>
<organism evidence="6 7">
    <name type="scientific">Kingella bonacorsii</name>
    <dbReference type="NCBI Taxonomy" id="2796361"/>
    <lineage>
        <taxon>Bacteria</taxon>
        <taxon>Pseudomonadati</taxon>
        <taxon>Pseudomonadota</taxon>
        <taxon>Betaproteobacteria</taxon>
        <taxon>Neisseriales</taxon>
        <taxon>Neisseriaceae</taxon>
        <taxon>Kingella</taxon>
    </lineage>
</organism>
<accession>A0ABS1BSW8</accession>
<keyword evidence="1 3" id="KW-0238">DNA-binding</keyword>
<dbReference type="Pfam" id="PF00072">
    <property type="entry name" value="Response_reg"/>
    <property type="match status" value="1"/>
</dbReference>
<evidence type="ECO:0000256" key="1">
    <source>
        <dbReference type="ARBA" id="ARBA00023125"/>
    </source>
</evidence>
<gene>
    <name evidence="6" type="ORF">JDW22_07025</name>
</gene>
<sequence>MPHILILEDEAEIAEIIAIALKRDCHTSQIAPTAQAAGQHLAREAYDLLLLDVGLPDINGFDYLKTLRHQHPSLPVIMLTAQDEETDRILGLELGADDYIGKPFSPRELNARIKALLRRTQRQPENEWNEFRRSQNEPAQSIPQWQDDTQAHCIRHQGQALPLTLGEYRLLRTLIAHPQRVYSREELLTAMFGSNHPSDPHTINTHIRALRQKLRNAQIDPACIHTHHGIGYSFQ</sequence>
<feature type="domain" description="OmpR/PhoB-type" evidence="5">
    <location>
        <begin position="137"/>
        <end position="235"/>
    </location>
</feature>
<feature type="domain" description="Response regulatory" evidence="4">
    <location>
        <begin position="3"/>
        <end position="117"/>
    </location>
</feature>
<evidence type="ECO:0000256" key="2">
    <source>
        <dbReference type="PROSITE-ProRule" id="PRU00169"/>
    </source>
</evidence>
<dbReference type="InterPro" id="IPR016032">
    <property type="entry name" value="Sig_transdc_resp-reg_C-effctor"/>
</dbReference>
<comment type="caution">
    <text evidence="6">The sequence shown here is derived from an EMBL/GenBank/DDBJ whole genome shotgun (WGS) entry which is preliminary data.</text>
</comment>
<protein>
    <submittedName>
        <fullName evidence="6">Response regulator</fullName>
    </submittedName>
</protein>
<dbReference type="Gene3D" id="6.10.250.690">
    <property type="match status" value="1"/>
</dbReference>
<dbReference type="InterPro" id="IPR001789">
    <property type="entry name" value="Sig_transdc_resp-reg_receiver"/>
</dbReference>
<evidence type="ECO:0000259" key="4">
    <source>
        <dbReference type="PROSITE" id="PS50110"/>
    </source>
</evidence>
<reference evidence="6 7" key="1">
    <citation type="journal article" date="2021" name="Pathogens">
        <title>Isolation and Characterization of Kingella bonacorsii sp. nov., A Novel Kingella Species Detected in a Stable Periodontitis Subject.</title>
        <authorList>
            <person name="Antezack A."/>
            <person name="Boxberger M."/>
            <person name="Rolland C."/>
            <person name="Monnet-Corti V."/>
            <person name="La Scola B."/>
        </authorList>
    </citation>
    <scope>NUCLEOTIDE SEQUENCE [LARGE SCALE GENOMIC DNA]</scope>
    <source>
        <strain evidence="6 7">Marseille-Q4569</strain>
    </source>
</reference>
<dbReference type="InterPro" id="IPR001867">
    <property type="entry name" value="OmpR/PhoB-type_DNA-bd"/>
</dbReference>
<dbReference type="Proteomes" id="UP000614058">
    <property type="component" value="Unassembled WGS sequence"/>
</dbReference>
<evidence type="ECO:0000256" key="3">
    <source>
        <dbReference type="PROSITE-ProRule" id="PRU01091"/>
    </source>
</evidence>
<dbReference type="Gene3D" id="3.40.50.2300">
    <property type="match status" value="1"/>
</dbReference>
<dbReference type="SMART" id="SM00448">
    <property type="entry name" value="REC"/>
    <property type="match status" value="1"/>
</dbReference>
<dbReference type="SUPFAM" id="SSF46894">
    <property type="entry name" value="C-terminal effector domain of the bipartite response regulators"/>
    <property type="match status" value="1"/>
</dbReference>
<dbReference type="PANTHER" id="PTHR48111">
    <property type="entry name" value="REGULATOR OF RPOS"/>
    <property type="match status" value="1"/>
</dbReference>